<evidence type="ECO:0000259" key="7">
    <source>
        <dbReference type="SMART" id="SM01204"/>
    </source>
</evidence>
<dbReference type="SMART" id="SM01204">
    <property type="entry name" value="FIST_C"/>
    <property type="match status" value="1"/>
</dbReference>
<evidence type="ECO:0000256" key="2">
    <source>
        <dbReference type="ARBA" id="ARBA00022475"/>
    </source>
</evidence>
<dbReference type="GO" id="GO:0016301">
    <property type="term" value="F:kinase activity"/>
    <property type="evidence" value="ECO:0007669"/>
    <property type="project" value="UniProtKB-KW"/>
</dbReference>
<feature type="domain" description="FIST" evidence="6">
    <location>
        <begin position="32"/>
        <end position="223"/>
    </location>
</feature>
<sequence length="386" mass="40091">MARFGDALATGADLVSAAERAVLEATRSLDAYADLICFFVCGADPDEVTLAGQRVMALAGDAVTLGCSATGVVGAGRGMEEQGAVSVWAAHLPDVTLAPFRLDVIPEGDHLAVVGMHEPDSDDRAALLLVNPYEFPAQSFVERSTDALDGLPIVGGLADGMRGQDSVRLFCGGEVVDAGAVGLMLGGSGVVGTMVSQGCRPIGRAMVVTKAEGNVILELAGDSAYERLESLVNSLPPEEQELAANGLHIGIAMDEYADDHEHGDFLVRSVVGADPEAGSLTIGDMVDVGQTVRFQVRDYDSAAADLVDRLQVFNEETGGRSAAALLFSCNSRGTAMFATSDHDVRLVQQNLGIQSVGGFFAAGEIGPVAGRNHVHSLTACVLAFEN</sequence>
<protein>
    <submittedName>
        <fullName evidence="8">Histidine kinase</fullName>
    </submittedName>
</protein>
<dbReference type="Pfam" id="PF10442">
    <property type="entry name" value="FIST_C"/>
    <property type="match status" value="1"/>
</dbReference>
<proteinExistence type="predicted"/>
<comment type="subcellular location">
    <subcellularLocation>
        <location evidence="1">Cell membrane</location>
        <topology evidence="1">Multi-pass membrane protein</topology>
    </subcellularLocation>
</comment>
<dbReference type="AlphaFoldDB" id="A0A0C2J6F2"/>
<dbReference type="InterPro" id="IPR016741">
    <property type="entry name" value="UCP018953"/>
</dbReference>
<evidence type="ECO:0000256" key="5">
    <source>
        <dbReference type="ARBA" id="ARBA00023136"/>
    </source>
</evidence>
<gene>
    <name evidence="8" type="ORF">LP52_21380</name>
</gene>
<dbReference type="PANTHER" id="PTHR14939">
    <property type="entry name" value="F-BOX ONLY PROTEIN 22"/>
    <property type="match status" value="1"/>
</dbReference>
<dbReference type="STRING" id="183763.LP52_21380"/>
<name>A0A0C2J6F2_9ACTN</name>
<dbReference type="OrthoDB" id="9770435at2"/>
<evidence type="ECO:0000313" key="9">
    <source>
        <dbReference type="Proteomes" id="UP000031675"/>
    </source>
</evidence>
<reference evidence="9" key="1">
    <citation type="journal article" date="2015" name="Chem. Biol.">
        <title>Structure, bioactivity, and resistance mechanism of streptomonomicin, an unusual lasso Peptide from an understudied halophilic actinomycete.</title>
        <authorList>
            <person name="Metelev M."/>
            <person name="Tietz J.I."/>
            <person name="Melby J.O."/>
            <person name="Blair P.M."/>
            <person name="Zhu L."/>
            <person name="Livnat I."/>
            <person name="Severinov K."/>
            <person name="Mitchell D.A."/>
        </authorList>
    </citation>
    <scope>NUCLEOTIDE SEQUENCE [LARGE SCALE GENOMIC DNA]</scope>
    <source>
        <strain evidence="9">YIM 90003</strain>
    </source>
</reference>
<keyword evidence="8" id="KW-0808">Transferase</keyword>
<keyword evidence="4" id="KW-1133">Transmembrane helix</keyword>
<dbReference type="EMBL" id="JROO01000044">
    <property type="protein sequence ID" value="KIH97006.1"/>
    <property type="molecule type" value="Genomic_DNA"/>
</dbReference>
<feature type="domain" description="FIST C-domain" evidence="7">
    <location>
        <begin position="224"/>
        <end position="368"/>
    </location>
</feature>
<dbReference type="InterPro" id="IPR019494">
    <property type="entry name" value="FIST_C"/>
</dbReference>
<keyword evidence="5" id="KW-0472">Membrane</keyword>
<accession>A0A0C2J6F2</accession>
<dbReference type="PIRSF" id="PIRSF018953">
    <property type="entry name" value="UCP018953"/>
    <property type="match status" value="1"/>
</dbReference>
<dbReference type="InterPro" id="IPR013702">
    <property type="entry name" value="FIST_domain_N"/>
</dbReference>
<evidence type="ECO:0000256" key="3">
    <source>
        <dbReference type="ARBA" id="ARBA00022692"/>
    </source>
</evidence>
<keyword evidence="2" id="KW-1003">Cell membrane</keyword>
<dbReference type="Proteomes" id="UP000031675">
    <property type="component" value="Unassembled WGS sequence"/>
</dbReference>
<organism evidence="8 9">
    <name type="scientific">Streptomonospora alba</name>
    <dbReference type="NCBI Taxonomy" id="183763"/>
    <lineage>
        <taxon>Bacteria</taxon>
        <taxon>Bacillati</taxon>
        <taxon>Actinomycetota</taxon>
        <taxon>Actinomycetes</taxon>
        <taxon>Streptosporangiales</taxon>
        <taxon>Nocardiopsidaceae</taxon>
        <taxon>Streptomonospora</taxon>
    </lineage>
</organism>
<evidence type="ECO:0000313" key="8">
    <source>
        <dbReference type="EMBL" id="KIH97006.1"/>
    </source>
</evidence>
<dbReference type="SMART" id="SM00897">
    <property type="entry name" value="FIST"/>
    <property type="match status" value="1"/>
</dbReference>
<dbReference type="RefSeq" id="WP_040276156.1">
    <property type="nucleotide sequence ID" value="NZ_JROO01000044.1"/>
</dbReference>
<evidence type="ECO:0000256" key="1">
    <source>
        <dbReference type="ARBA" id="ARBA00004651"/>
    </source>
</evidence>
<comment type="caution">
    <text evidence="8">The sequence shown here is derived from an EMBL/GenBank/DDBJ whole genome shotgun (WGS) entry which is preliminary data.</text>
</comment>
<dbReference type="PANTHER" id="PTHR14939:SF5">
    <property type="entry name" value="F-BOX ONLY PROTEIN 22"/>
    <property type="match status" value="1"/>
</dbReference>
<evidence type="ECO:0000256" key="4">
    <source>
        <dbReference type="ARBA" id="ARBA00022989"/>
    </source>
</evidence>
<keyword evidence="8" id="KW-0418">Kinase</keyword>
<dbReference type="Pfam" id="PF08495">
    <property type="entry name" value="FIST"/>
    <property type="match status" value="1"/>
</dbReference>
<dbReference type="GO" id="GO:0005886">
    <property type="term" value="C:plasma membrane"/>
    <property type="evidence" value="ECO:0007669"/>
    <property type="project" value="UniProtKB-SubCell"/>
</dbReference>
<evidence type="ECO:0000259" key="6">
    <source>
        <dbReference type="SMART" id="SM00897"/>
    </source>
</evidence>
<keyword evidence="3" id="KW-0812">Transmembrane</keyword>
<keyword evidence="9" id="KW-1185">Reference proteome</keyword>